<keyword evidence="6" id="KW-0808">Transferase</keyword>
<comment type="subcellular location">
    <subcellularLocation>
        <location evidence="2">Cell membrane</location>
        <topology evidence="2">Multi-pass membrane protein</topology>
    </subcellularLocation>
</comment>
<dbReference type="EC" id="2.7.13.3" evidence="3"/>
<protein>
    <recommendedName>
        <fullName evidence="3">histidine kinase</fullName>
        <ecNumber evidence="3">2.7.13.3</ecNumber>
    </recommendedName>
</protein>
<dbReference type="InterPro" id="IPR003661">
    <property type="entry name" value="HisK_dim/P_dom"/>
</dbReference>
<feature type="transmembrane region" description="Helical" evidence="14">
    <location>
        <begin position="162"/>
        <end position="185"/>
    </location>
</feature>
<dbReference type="PANTHER" id="PTHR45528">
    <property type="entry name" value="SENSOR HISTIDINE KINASE CPXA"/>
    <property type="match status" value="1"/>
</dbReference>
<keyword evidence="8" id="KW-0547">Nucleotide-binding</keyword>
<dbReference type="CDD" id="cd00075">
    <property type="entry name" value="HATPase"/>
    <property type="match status" value="1"/>
</dbReference>
<keyword evidence="7 14" id="KW-0812">Transmembrane</keyword>
<dbReference type="STRING" id="1834191.A5886_002610"/>
<evidence type="ECO:0000256" key="12">
    <source>
        <dbReference type="ARBA" id="ARBA00023012"/>
    </source>
</evidence>
<comment type="caution">
    <text evidence="17">The sequence shown here is derived from an EMBL/GenBank/DDBJ whole genome shotgun (WGS) entry which is preliminary data.</text>
</comment>
<dbReference type="PROSITE" id="PS50109">
    <property type="entry name" value="HIS_KIN"/>
    <property type="match status" value="1"/>
</dbReference>
<feature type="domain" description="Histidine kinase" evidence="15">
    <location>
        <begin position="251"/>
        <end position="459"/>
    </location>
</feature>
<dbReference type="Pfam" id="PF02518">
    <property type="entry name" value="HATPase_c"/>
    <property type="match status" value="1"/>
</dbReference>
<dbReference type="PROSITE" id="PS50885">
    <property type="entry name" value="HAMP"/>
    <property type="match status" value="1"/>
</dbReference>
<dbReference type="InterPro" id="IPR003594">
    <property type="entry name" value="HATPase_dom"/>
</dbReference>
<keyword evidence="18" id="KW-1185">Reference proteome</keyword>
<dbReference type="Pfam" id="PF00672">
    <property type="entry name" value="HAMP"/>
    <property type="match status" value="1"/>
</dbReference>
<dbReference type="EMBL" id="NGKU01000001">
    <property type="protein sequence ID" value="OTN77510.1"/>
    <property type="molecule type" value="Genomic_DNA"/>
</dbReference>
<evidence type="ECO:0000256" key="3">
    <source>
        <dbReference type="ARBA" id="ARBA00012438"/>
    </source>
</evidence>
<dbReference type="SMART" id="SM00387">
    <property type="entry name" value="HATPase_c"/>
    <property type="match status" value="1"/>
</dbReference>
<dbReference type="InterPro" id="IPR005467">
    <property type="entry name" value="His_kinase_dom"/>
</dbReference>
<dbReference type="Proteomes" id="UP000195043">
    <property type="component" value="Unassembled WGS sequence"/>
</dbReference>
<evidence type="ECO:0000256" key="4">
    <source>
        <dbReference type="ARBA" id="ARBA00022475"/>
    </source>
</evidence>
<evidence type="ECO:0000259" key="16">
    <source>
        <dbReference type="PROSITE" id="PS50885"/>
    </source>
</evidence>
<dbReference type="Gene3D" id="6.10.340.10">
    <property type="match status" value="1"/>
</dbReference>
<evidence type="ECO:0000256" key="6">
    <source>
        <dbReference type="ARBA" id="ARBA00022679"/>
    </source>
</evidence>
<evidence type="ECO:0000313" key="18">
    <source>
        <dbReference type="Proteomes" id="UP000195043"/>
    </source>
</evidence>
<dbReference type="AlphaFoldDB" id="A0A242A9E5"/>
<proteinExistence type="predicted"/>
<dbReference type="SMART" id="SM00388">
    <property type="entry name" value="HisKA"/>
    <property type="match status" value="1"/>
</dbReference>
<dbReference type="SUPFAM" id="SSF55874">
    <property type="entry name" value="ATPase domain of HSP90 chaperone/DNA topoisomerase II/histidine kinase"/>
    <property type="match status" value="1"/>
</dbReference>
<evidence type="ECO:0000256" key="1">
    <source>
        <dbReference type="ARBA" id="ARBA00000085"/>
    </source>
</evidence>
<keyword evidence="11 14" id="KW-1133">Transmembrane helix</keyword>
<keyword evidence="10" id="KW-0067">ATP-binding</keyword>
<name>A0A242A9E5_9ENTE</name>
<evidence type="ECO:0000313" key="17">
    <source>
        <dbReference type="EMBL" id="OTN77510.1"/>
    </source>
</evidence>
<comment type="catalytic activity">
    <reaction evidence="1">
        <text>ATP + protein L-histidine = ADP + protein N-phospho-L-histidine.</text>
        <dbReference type="EC" id="2.7.13.3"/>
    </reaction>
</comment>
<dbReference type="SMART" id="SM00304">
    <property type="entry name" value="HAMP"/>
    <property type="match status" value="1"/>
</dbReference>
<evidence type="ECO:0000256" key="8">
    <source>
        <dbReference type="ARBA" id="ARBA00022741"/>
    </source>
</evidence>
<dbReference type="InterPro" id="IPR003660">
    <property type="entry name" value="HAMP_dom"/>
</dbReference>
<evidence type="ECO:0000256" key="9">
    <source>
        <dbReference type="ARBA" id="ARBA00022777"/>
    </source>
</evidence>
<dbReference type="CDD" id="cd00082">
    <property type="entry name" value="HisKA"/>
    <property type="match status" value="1"/>
</dbReference>
<keyword evidence="9" id="KW-0418">Kinase</keyword>
<dbReference type="SUPFAM" id="SSF158472">
    <property type="entry name" value="HAMP domain-like"/>
    <property type="match status" value="1"/>
</dbReference>
<keyword evidence="4" id="KW-1003">Cell membrane</keyword>
<dbReference type="GO" id="GO:0005524">
    <property type="term" value="F:ATP binding"/>
    <property type="evidence" value="ECO:0007669"/>
    <property type="project" value="UniProtKB-KW"/>
</dbReference>
<dbReference type="InterPro" id="IPR004358">
    <property type="entry name" value="Sig_transdc_His_kin-like_C"/>
</dbReference>
<sequence>MKYGIKAFCWLLFFFLSIYLGMSTISLRLIAQNALDQERDQALAAHKSAALLFAAMIEDNEPTTEQWQQLGNTVQHTANNPFEIIDQEGQQLYHSDPLYSGLATHLNQEDLVKNTIQVSEIIELNEQKSLLLQSQIGGSPYIFISTQQLVRYPETLKQGTDFFRILLLVLQLILIPISLFLTNLITKPIRQLIEQATNIANGQTTKPFKVKRRGDEVDDLAISLNQMAKKMNQDLRQIRKEKEKQELFVSSLTHEIATPLTSIIGYAQMLQWEELSDSSTECVDYILSESFRLKQMSEDILRLLHSQKHELQCTAIAASQLETYLAAFIGGLDQAIALDLDLQQATVYMDLNLFKVVAANIVANAVEAMATPKELSITGRIDNDRYFITFKDNGRGIPADQIEKVTDAFFTSDLTRNEGHLGIGLSLVQNIVSLHDGEVTIISKKGAGTSMTIDFALNEVNV</sequence>
<accession>A0A242A9E5</accession>
<evidence type="ECO:0000256" key="11">
    <source>
        <dbReference type="ARBA" id="ARBA00022989"/>
    </source>
</evidence>
<evidence type="ECO:0000256" key="13">
    <source>
        <dbReference type="ARBA" id="ARBA00023136"/>
    </source>
</evidence>
<dbReference type="InterPro" id="IPR050398">
    <property type="entry name" value="HssS/ArlS-like"/>
</dbReference>
<gene>
    <name evidence="17" type="ORF">A5886_002610</name>
</gene>
<dbReference type="InterPro" id="IPR036890">
    <property type="entry name" value="HATPase_C_sf"/>
</dbReference>
<evidence type="ECO:0000256" key="10">
    <source>
        <dbReference type="ARBA" id="ARBA00022840"/>
    </source>
</evidence>
<dbReference type="GO" id="GO:0000155">
    <property type="term" value="F:phosphorelay sensor kinase activity"/>
    <property type="evidence" value="ECO:0007669"/>
    <property type="project" value="InterPro"/>
</dbReference>
<dbReference type="Gene3D" id="1.10.287.130">
    <property type="match status" value="1"/>
</dbReference>
<dbReference type="OrthoDB" id="9792991at2"/>
<keyword evidence="13 14" id="KW-0472">Membrane</keyword>
<dbReference type="Pfam" id="PF00512">
    <property type="entry name" value="HisKA"/>
    <property type="match status" value="1"/>
</dbReference>
<keyword evidence="12" id="KW-0902">Two-component regulatory system</keyword>
<evidence type="ECO:0000256" key="7">
    <source>
        <dbReference type="ARBA" id="ARBA00022692"/>
    </source>
</evidence>
<dbReference type="GO" id="GO:0005886">
    <property type="term" value="C:plasma membrane"/>
    <property type="evidence" value="ECO:0007669"/>
    <property type="project" value="UniProtKB-SubCell"/>
</dbReference>
<reference evidence="17 18" key="1">
    <citation type="submission" date="2017-05" db="EMBL/GenBank/DDBJ databases">
        <title>The Genome Sequence of Enterococcus sp. 8G7_MSG3316.</title>
        <authorList>
            <consortium name="The Broad Institute Genomics Platform"/>
            <consortium name="The Broad Institute Genomic Center for Infectious Diseases"/>
            <person name="Earl A."/>
            <person name="Manson A."/>
            <person name="Schwartman J."/>
            <person name="Gilmore M."/>
            <person name="Abouelleil A."/>
            <person name="Cao P."/>
            <person name="Chapman S."/>
            <person name="Cusick C."/>
            <person name="Shea T."/>
            <person name="Young S."/>
            <person name="Neafsey D."/>
            <person name="Nusbaum C."/>
            <person name="Birren B."/>
        </authorList>
    </citation>
    <scope>NUCLEOTIDE SEQUENCE [LARGE SCALE GENOMIC DNA]</scope>
    <source>
        <strain evidence="17 18">8G7_MSG3316</strain>
    </source>
</reference>
<dbReference type="InterPro" id="IPR036097">
    <property type="entry name" value="HisK_dim/P_sf"/>
</dbReference>
<dbReference type="SUPFAM" id="SSF47384">
    <property type="entry name" value="Homodimeric domain of signal transducing histidine kinase"/>
    <property type="match status" value="1"/>
</dbReference>
<organism evidence="17 18">
    <name type="scientific">Candidatus Enterococcus testudinis</name>
    <dbReference type="NCBI Taxonomy" id="1834191"/>
    <lineage>
        <taxon>Bacteria</taxon>
        <taxon>Bacillati</taxon>
        <taxon>Bacillota</taxon>
        <taxon>Bacilli</taxon>
        <taxon>Lactobacillales</taxon>
        <taxon>Enterococcaceae</taxon>
        <taxon>Enterococcus</taxon>
    </lineage>
</organism>
<feature type="domain" description="HAMP" evidence="16">
    <location>
        <begin position="183"/>
        <end position="236"/>
    </location>
</feature>
<evidence type="ECO:0000256" key="2">
    <source>
        <dbReference type="ARBA" id="ARBA00004651"/>
    </source>
</evidence>
<dbReference type="Gene3D" id="3.30.565.10">
    <property type="entry name" value="Histidine kinase-like ATPase, C-terminal domain"/>
    <property type="match status" value="1"/>
</dbReference>
<dbReference type="RefSeq" id="WP_086275528.1">
    <property type="nucleotide sequence ID" value="NZ_NGKU01000001.1"/>
</dbReference>
<dbReference type="PANTHER" id="PTHR45528:SF1">
    <property type="entry name" value="SENSOR HISTIDINE KINASE CPXA"/>
    <property type="match status" value="1"/>
</dbReference>
<dbReference type="CDD" id="cd06225">
    <property type="entry name" value="HAMP"/>
    <property type="match status" value="1"/>
</dbReference>
<evidence type="ECO:0000259" key="15">
    <source>
        <dbReference type="PROSITE" id="PS50109"/>
    </source>
</evidence>
<evidence type="ECO:0000256" key="5">
    <source>
        <dbReference type="ARBA" id="ARBA00022553"/>
    </source>
</evidence>
<evidence type="ECO:0000256" key="14">
    <source>
        <dbReference type="SAM" id="Phobius"/>
    </source>
</evidence>
<keyword evidence="5" id="KW-0597">Phosphoprotein</keyword>
<dbReference type="PRINTS" id="PR00344">
    <property type="entry name" value="BCTRLSENSOR"/>
</dbReference>